<name>J4TFZ7_9MYCO</name>
<evidence type="ECO:0000313" key="1">
    <source>
        <dbReference type="EMBL" id="EJO88053.1"/>
    </source>
</evidence>
<dbReference type="Proteomes" id="UP000006455">
    <property type="component" value="Unassembled WGS sequence"/>
</dbReference>
<dbReference type="AlphaFoldDB" id="J4TFZ7"/>
<sequence>MLLDAGAVHQALDEHVPMKDGRYHFRGRIKYVDGPIQIGGVAGGPFTDQASLDEAIMESLDGTGWITGLHMTKNTDWAYETEDRIAVINFYLDEHELDTPVDVPLGDCLKAVIFGQDHPAPRVIAAGIQGTLGSDSPQFFQCRWEDGAPTLTLL</sequence>
<protein>
    <submittedName>
        <fullName evidence="1">Uncharacterized protein</fullName>
    </submittedName>
</protein>
<comment type="caution">
    <text evidence="1">The sequence shown here is derived from an EMBL/GenBank/DDBJ whole genome shotgun (WGS) entry which is preliminary data.</text>
</comment>
<reference evidence="1 2" key="1">
    <citation type="journal article" date="2011" name="J. Bacteriol.">
        <title>Genome sequence of the Mycobacterium colombiense type strain, CECT 3035.</title>
        <authorList>
            <person name="Gonzalez-Perez M."/>
            <person name="Murcia M.I."/>
            <person name="Landsman D."/>
            <person name="Jordan I.K."/>
            <person name="Marino-Ramirez L."/>
        </authorList>
    </citation>
    <scope>NUCLEOTIDE SEQUENCE [LARGE SCALE GENOMIC DNA]</scope>
    <source>
        <strain evidence="1 2">CECT 3035</strain>
    </source>
</reference>
<evidence type="ECO:0000313" key="2">
    <source>
        <dbReference type="Proteomes" id="UP000006455"/>
    </source>
</evidence>
<organism evidence="1 2">
    <name type="scientific">Mycobacterium colombiense CECT 3035</name>
    <dbReference type="NCBI Taxonomy" id="1041522"/>
    <lineage>
        <taxon>Bacteria</taxon>
        <taxon>Bacillati</taxon>
        <taxon>Actinomycetota</taxon>
        <taxon>Actinomycetes</taxon>
        <taxon>Mycobacteriales</taxon>
        <taxon>Mycobacteriaceae</taxon>
        <taxon>Mycobacterium</taxon>
        <taxon>Mycobacterium avium complex (MAC)</taxon>
    </lineage>
</organism>
<gene>
    <name evidence="1" type="ORF">MCOL_V214024</name>
</gene>
<dbReference type="EMBL" id="AFVW02000004">
    <property type="protein sequence ID" value="EJO88053.1"/>
    <property type="molecule type" value="Genomic_DNA"/>
</dbReference>
<accession>J4TFZ7</accession>
<proteinExistence type="predicted"/>